<protein>
    <submittedName>
        <fullName evidence="2">Cytokine-like protein 1</fullName>
    </submittedName>
</protein>
<comment type="caution">
    <text evidence="2">The sequence shown here is derived from an EMBL/GenBank/DDBJ whole genome shotgun (WGS) entry which is preliminary data.</text>
</comment>
<dbReference type="InterPro" id="IPR029253">
    <property type="entry name" value="CYTL1"/>
</dbReference>
<evidence type="ECO:0000256" key="1">
    <source>
        <dbReference type="SAM" id="SignalP"/>
    </source>
</evidence>
<name>A0AAD5B7W6_SILAS</name>
<accession>A0AAD5B7W6</accession>
<dbReference type="Proteomes" id="UP001205998">
    <property type="component" value="Unassembled WGS sequence"/>
</dbReference>
<keyword evidence="3" id="KW-1185">Reference proteome</keyword>
<organism evidence="2 3">
    <name type="scientific">Silurus asotus</name>
    <name type="common">Amur catfish</name>
    <name type="synonym">Parasilurus asotus</name>
    <dbReference type="NCBI Taxonomy" id="30991"/>
    <lineage>
        <taxon>Eukaryota</taxon>
        <taxon>Metazoa</taxon>
        <taxon>Chordata</taxon>
        <taxon>Craniata</taxon>
        <taxon>Vertebrata</taxon>
        <taxon>Euteleostomi</taxon>
        <taxon>Actinopterygii</taxon>
        <taxon>Neopterygii</taxon>
        <taxon>Teleostei</taxon>
        <taxon>Ostariophysi</taxon>
        <taxon>Siluriformes</taxon>
        <taxon>Siluridae</taxon>
        <taxon>Silurus</taxon>
    </lineage>
</organism>
<dbReference type="PANTHER" id="PTHR15974:SF0">
    <property type="entry name" value="CYTOKINE-LIKE PROTEIN 1"/>
    <property type="match status" value="1"/>
</dbReference>
<keyword evidence="1" id="KW-0732">Signal</keyword>
<gene>
    <name evidence="2" type="ORF">C0J50_2556</name>
</gene>
<evidence type="ECO:0000313" key="2">
    <source>
        <dbReference type="EMBL" id="KAI5628854.1"/>
    </source>
</evidence>
<evidence type="ECO:0000313" key="3">
    <source>
        <dbReference type="Proteomes" id="UP001205998"/>
    </source>
</evidence>
<dbReference type="EMBL" id="MU541276">
    <property type="protein sequence ID" value="KAI5628854.1"/>
    <property type="molecule type" value="Genomic_DNA"/>
</dbReference>
<dbReference type="Pfam" id="PF15153">
    <property type="entry name" value="CYTL1"/>
    <property type="match status" value="1"/>
</dbReference>
<sequence length="152" mass="17792">MNSARAYCFCVFFVLAFLSVVQVGKCAPPTCYSRAVQLGKEIMDLLEKTHRSPRTTECAEYFPKMFMDVHNSCVTAKLRDFLYTLENLPIDYCRVRPRILFLKRKIRVLYEIISRICYRDLVPLTNDCEALDTGISQPRYTEDTLQLLEEER</sequence>
<feature type="signal peptide" evidence="1">
    <location>
        <begin position="1"/>
        <end position="26"/>
    </location>
</feature>
<dbReference type="AlphaFoldDB" id="A0AAD5B7W6"/>
<reference evidence="2" key="1">
    <citation type="submission" date="2018-07" db="EMBL/GenBank/DDBJ databases">
        <title>Comparative genomics of catfishes provides insights into carnivory and benthic adaptation.</title>
        <authorList>
            <person name="Zhang Y."/>
            <person name="Wang D."/>
            <person name="Peng Z."/>
            <person name="Zheng S."/>
            <person name="Shao F."/>
            <person name="Tao W."/>
        </authorList>
    </citation>
    <scope>NUCLEOTIDE SEQUENCE</scope>
    <source>
        <strain evidence="2">Chongqing</strain>
    </source>
</reference>
<dbReference type="PANTHER" id="PTHR15974">
    <property type="entry name" value="CYTOKINE-LIKE PROTEIN 1"/>
    <property type="match status" value="1"/>
</dbReference>
<proteinExistence type="predicted"/>
<dbReference type="GO" id="GO:0045944">
    <property type="term" value="P:positive regulation of transcription by RNA polymerase II"/>
    <property type="evidence" value="ECO:0007669"/>
    <property type="project" value="TreeGrafter"/>
</dbReference>
<feature type="chain" id="PRO_5042038811" evidence="1">
    <location>
        <begin position="27"/>
        <end position="152"/>
    </location>
</feature>